<dbReference type="Gene3D" id="3.30.360.10">
    <property type="entry name" value="Dihydrodipicolinate Reductase, domain 2"/>
    <property type="match status" value="1"/>
</dbReference>
<dbReference type="SUPFAM" id="SSF51735">
    <property type="entry name" value="NAD(P)-binding Rossmann-fold domains"/>
    <property type="match status" value="1"/>
</dbReference>
<sequence>MDYLNKVIGRYRNIRSMKTLEKVYNHQYALVGIGNHCMSNLLPVIQHLQIPLKYICCTSEKKAALITKKYRGVEGTNSLQQILDDEAVDGVFVAASPRAHYGIAKEVIKSGKALFIEKPPCRNNDELNSLIDSTRLYGGVSLVVGLQRRFAPATRILQKRLKKENVLHYHYCYLTGLYPEGDAMTDLFIHPIDYVLFLFGKAEIVSANMVKASDGGNTLLLTLQHKSVLGMLELSTAYSWNDARETLNINTNKGVYELDRMEQLDFTPKNGALLGLPLEKVVHRNIINLRLYGRNGFVPTIVNNQIYSQGFFSEIETFANIVEERQENMGEFGLESVRSTYELIKGIEDMIVI</sequence>
<dbReference type="PANTHER" id="PTHR43708:SF4">
    <property type="entry name" value="OXIDOREDUCTASE YCEM-RELATED"/>
    <property type="match status" value="1"/>
</dbReference>
<evidence type="ECO:0000259" key="1">
    <source>
        <dbReference type="Pfam" id="PF01408"/>
    </source>
</evidence>
<gene>
    <name evidence="2" type="ORF">D2S45_12185</name>
</gene>
<protein>
    <submittedName>
        <fullName evidence="2">Gfo/Idh/MocA family oxidoreductase</fullName>
    </submittedName>
</protein>
<organism evidence="2 3">
    <name type="scientific">Prevotella intermedia</name>
    <dbReference type="NCBI Taxonomy" id="28131"/>
    <lineage>
        <taxon>Bacteria</taxon>
        <taxon>Pseudomonadati</taxon>
        <taxon>Bacteroidota</taxon>
        <taxon>Bacteroidia</taxon>
        <taxon>Bacteroidales</taxon>
        <taxon>Prevotellaceae</taxon>
        <taxon>Prevotella</taxon>
    </lineage>
</organism>
<dbReference type="InterPro" id="IPR036291">
    <property type="entry name" value="NAD(P)-bd_dom_sf"/>
</dbReference>
<dbReference type="RefSeq" id="WP_124140518.1">
    <property type="nucleotide sequence ID" value="NZ_QXEM01000037.1"/>
</dbReference>
<keyword evidence="3" id="KW-1185">Reference proteome</keyword>
<evidence type="ECO:0000313" key="2">
    <source>
        <dbReference type="EMBL" id="RRF86299.1"/>
    </source>
</evidence>
<comment type="caution">
    <text evidence="2">The sequence shown here is derived from an EMBL/GenBank/DDBJ whole genome shotgun (WGS) entry which is preliminary data.</text>
</comment>
<accession>A0A3R7XWA9</accession>
<dbReference type="PANTHER" id="PTHR43708">
    <property type="entry name" value="CONSERVED EXPRESSED OXIDOREDUCTASE (EUROFUNG)"/>
    <property type="match status" value="1"/>
</dbReference>
<evidence type="ECO:0000313" key="3">
    <source>
        <dbReference type="Proteomes" id="UP000283868"/>
    </source>
</evidence>
<reference evidence="2 3" key="1">
    <citation type="submission" date="2018-08" db="EMBL/GenBank/DDBJ databases">
        <title>Comparative analysis of Prevotella intermedia strains.</title>
        <authorList>
            <person name="Moon J.-H."/>
            <person name="Lee J.-H."/>
        </authorList>
    </citation>
    <scope>NUCLEOTIDE SEQUENCE [LARGE SCALE GENOMIC DNA]</scope>
    <source>
        <strain evidence="2 3">ATCC 15033</strain>
    </source>
</reference>
<dbReference type="GO" id="GO:0000166">
    <property type="term" value="F:nucleotide binding"/>
    <property type="evidence" value="ECO:0007669"/>
    <property type="project" value="InterPro"/>
</dbReference>
<name>A0A3R7XWA9_PREIN</name>
<dbReference type="InterPro" id="IPR051317">
    <property type="entry name" value="Gfo/Idh/MocA_oxidoreduct"/>
</dbReference>
<dbReference type="Pfam" id="PF01408">
    <property type="entry name" value="GFO_IDH_MocA"/>
    <property type="match status" value="1"/>
</dbReference>
<feature type="domain" description="Gfo/Idh/MocA-like oxidoreductase N-terminal" evidence="1">
    <location>
        <begin position="28"/>
        <end position="135"/>
    </location>
</feature>
<dbReference type="EMBL" id="QXEN01000037">
    <property type="protein sequence ID" value="RRF86299.1"/>
    <property type="molecule type" value="Genomic_DNA"/>
</dbReference>
<dbReference type="InterPro" id="IPR000683">
    <property type="entry name" value="Gfo/Idh/MocA-like_OxRdtase_N"/>
</dbReference>
<proteinExistence type="predicted"/>
<dbReference type="Proteomes" id="UP000283868">
    <property type="component" value="Unassembled WGS sequence"/>
</dbReference>
<dbReference type="SUPFAM" id="SSF55347">
    <property type="entry name" value="Glyceraldehyde-3-phosphate dehydrogenase-like, C-terminal domain"/>
    <property type="match status" value="1"/>
</dbReference>
<dbReference type="Gene3D" id="3.40.50.720">
    <property type="entry name" value="NAD(P)-binding Rossmann-like Domain"/>
    <property type="match status" value="1"/>
</dbReference>
<dbReference type="AlphaFoldDB" id="A0A3R7XWA9"/>